<evidence type="ECO:0000259" key="12">
    <source>
        <dbReference type="PROSITE" id="PS50109"/>
    </source>
</evidence>
<dbReference type="Gene3D" id="1.20.5.1930">
    <property type="match status" value="1"/>
</dbReference>
<dbReference type="Proteomes" id="UP000184216">
    <property type="component" value="Unassembled WGS sequence"/>
</dbReference>
<evidence type="ECO:0000256" key="5">
    <source>
        <dbReference type="ARBA" id="ARBA00022741"/>
    </source>
</evidence>
<comment type="caution">
    <text evidence="13">The sequence shown here is derived from an EMBL/GenBank/DDBJ whole genome shotgun (WGS) entry which is preliminary data.</text>
</comment>
<evidence type="ECO:0000256" key="6">
    <source>
        <dbReference type="ARBA" id="ARBA00022777"/>
    </source>
</evidence>
<keyword evidence="9" id="KW-0175">Coiled coil</keyword>
<dbReference type="InterPro" id="IPR003594">
    <property type="entry name" value="HATPase_dom"/>
</dbReference>
<evidence type="ECO:0000256" key="7">
    <source>
        <dbReference type="ARBA" id="ARBA00022840"/>
    </source>
</evidence>
<dbReference type="Pfam" id="PF07730">
    <property type="entry name" value="HisKA_3"/>
    <property type="match status" value="1"/>
</dbReference>
<evidence type="ECO:0000256" key="2">
    <source>
        <dbReference type="ARBA" id="ARBA00012438"/>
    </source>
</evidence>
<dbReference type="GO" id="GO:0016301">
    <property type="term" value="F:kinase activity"/>
    <property type="evidence" value="ECO:0007669"/>
    <property type="project" value="UniProtKB-KW"/>
</dbReference>
<feature type="domain" description="Histidine kinase" evidence="12">
    <location>
        <begin position="493"/>
        <end position="679"/>
    </location>
</feature>
<evidence type="ECO:0000256" key="10">
    <source>
        <dbReference type="SAM" id="Phobius"/>
    </source>
</evidence>
<evidence type="ECO:0000313" key="14">
    <source>
        <dbReference type="Proteomes" id="UP000184216"/>
    </source>
</evidence>
<keyword evidence="7" id="KW-0067">ATP-binding</keyword>
<dbReference type="InterPro" id="IPR011712">
    <property type="entry name" value="Sig_transdc_His_kin_sub3_dim/P"/>
</dbReference>
<dbReference type="SUPFAM" id="SSF55874">
    <property type="entry name" value="ATPase domain of HSP90 chaperone/DNA topoisomerase II/histidine kinase"/>
    <property type="match status" value="1"/>
</dbReference>
<keyword evidence="3" id="KW-0597">Phosphoprotein</keyword>
<dbReference type="EC" id="2.7.13.3" evidence="2"/>
<feature type="signal peptide" evidence="11">
    <location>
        <begin position="1"/>
        <end position="34"/>
    </location>
</feature>
<keyword evidence="8" id="KW-0902">Two-component regulatory system</keyword>
<keyword evidence="10" id="KW-1133">Transmembrane helix</keyword>
<evidence type="ECO:0000256" key="4">
    <source>
        <dbReference type="ARBA" id="ARBA00022679"/>
    </source>
</evidence>
<dbReference type="InterPro" id="IPR050482">
    <property type="entry name" value="Sensor_HK_TwoCompSys"/>
</dbReference>
<keyword evidence="4" id="KW-0808">Transferase</keyword>
<evidence type="ECO:0000313" key="13">
    <source>
        <dbReference type="EMBL" id="SHN10339.1"/>
    </source>
</evidence>
<protein>
    <recommendedName>
        <fullName evidence="2">histidine kinase</fullName>
        <ecNumber evidence="2">2.7.13.3</ecNumber>
    </recommendedName>
</protein>
<accession>A0ABY1J8B2</accession>
<dbReference type="Pfam" id="PF02518">
    <property type="entry name" value="HATPase_c"/>
    <property type="match status" value="1"/>
</dbReference>
<reference evidence="13 14" key="1">
    <citation type="submission" date="2016-11" db="EMBL/GenBank/DDBJ databases">
        <authorList>
            <person name="Varghese N."/>
            <person name="Submissions S."/>
        </authorList>
    </citation>
    <scope>NUCLEOTIDE SEQUENCE [LARGE SCALE GENOMIC DNA]</scope>
    <source>
        <strain evidence="13 14">DSM 6368</strain>
    </source>
</reference>
<evidence type="ECO:0000256" key="3">
    <source>
        <dbReference type="ARBA" id="ARBA00022553"/>
    </source>
</evidence>
<keyword evidence="11" id="KW-0732">Signal</keyword>
<proteinExistence type="predicted"/>
<organism evidence="13 14">
    <name type="scientific">Flavobacterium pectinovorum</name>
    <dbReference type="NCBI Taxonomy" id="29533"/>
    <lineage>
        <taxon>Bacteria</taxon>
        <taxon>Pseudomonadati</taxon>
        <taxon>Bacteroidota</taxon>
        <taxon>Flavobacteriia</taxon>
        <taxon>Flavobacteriales</taxon>
        <taxon>Flavobacteriaceae</taxon>
        <taxon>Flavobacterium</taxon>
    </lineage>
</organism>
<keyword evidence="10" id="KW-0812">Transmembrane</keyword>
<dbReference type="Gene3D" id="1.25.40.10">
    <property type="entry name" value="Tetratricopeptide repeat domain"/>
    <property type="match status" value="1"/>
</dbReference>
<dbReference type="InterPro" id="IPR005467">
    <property type="entry name" value="His_kinase_dom"/>
</dbReference>
<gene>
    <name evidence="13" type="ORF">SAMN05444387_4109</name>
</gene>
<evidence type="ECO:0000256" key="1">
    <source>
        <dbReference type="ARBA" id="ARBA00000085"/>
    </source>
</evidence>
<keyword evidence="10" id="KW-0472">Membrane</keyword>
<comment type="catalytic activity">
    <reaction evidence="1">
        <text>ATP + protein L-histidine = ADP + protein N-phospho-L-histidine.</text>
        <dbReference type="EC" id="2.7.13.3"/>
    </reaction>
</comment>
<feature type="chain" id="PRO_5047035650" description="histidine kinase" evidence="11">
    <location>
        <begin position="35"/>
        <end position="684"/>
    </location>
</feature>
<keyword evidence="5" id="KW-0547">Nucleotide-binding</keyword>
<dbReference type="InterPro" id="IPR011990">
    <property type="entry name" value="TPR-like_helical_dom_sf"/>
</dbReference>
<evidence type="ECO:0000256" key="9">
    <source>
        <dbReference type="SAM" id="Coils"/>
    </source>
</evidence>
<evidence type="ECO:0000256" key="8">
    <source>
        <dbReference type="ARBA" id="ARBA00023012"/>
    </source>
</evidence>
<evidence type="ECO:0000256" key="11">
    <source>
        <dbReference type="SAM" id="SignalP"/>
    </source>
</evidence>
<dbReference type="SUPFAM" id="SSF48452">
    <property type="entry name" value="TPR-like"/>
    <property type="match status" value="1"/>
</dbReference>
<dbReference type="PANTHER" id="PTHR24421:SF10">
    <property type="entry name" value="NITRATE_NITRITE SENSOR PROTEIN NARQ"/>
    <property type="match status" value="1"/>
</dbReference>
<feature type="transmembrane region" description="Helical" evidence="10">
    <location>
        <begin position="430"/>
        <end position="449"/>
    </location>
</feature>
<dbReference type="Gene3D" id="3.30.565.10">
    <property type="entry name" value="Histidine kinase-like ATPase, C-terminal domain"/>
    <property type="match status" value="1"/>
</dbReference>
<dbReference type="SMART" id="SM00387">
    <property type="entry name" value="HATPase_c"/>
    <property type="match status" value="1"/>
</dbReference>
<sequence length="684" mass="79247">MFFETLFNLINLNKYHFMKKICFLTLFLFLSAFAHSQVILSLDDDTVYIDSIAKVTRNTKSDSIKCLYSFKLSRLFLMVQNVEKSKEYLNQANRLKSGFPFLKDASIYYNSYSFIEKGDIIGFEKTLLEANAKLKQYNNTEAFRLRAILLQNYGIMQQRKNNEKGYMKLLVNEAIPLAKKSGDYELISGLYKAVAIIFMNNNERQKASEYLDEAQNYIEKATKRSPTLAESKMETYIINAENLVELKHFYDAKKVLDKAFFTLKKFPESNLNDSYFYSEGIYYAKQNKYTQALASYEKGIKSANNHQNAIALNRLKFAEYEMLFKLKEYEKAKNNLEYLLENTPFIVDKKNYYNELSKVYSAVKNYDKAYFYANKYNVVNDSLNNTKFQKEIVELEAKYKKAENEKKITALQSQNEKAALLVYNNRLNSFLFAVLSVLLFLIVLFLWILNKNQKKLSFQKEINHQQELTALENQQKLSVSNALIEGEEVERKRIARDLHDGLGSMLSGLKIHLKLAEKDNVSTTEVTTLLDNSIKELRNISQNLMPESLLKLSLEHALRDLCMANSNTITNVEFQYLINKSNLSKNHQIFIYRIIQELLNNALKYANASEILVSCSQNKETFFITVEDNGVGFNVSERSNTGMGLRNIKNRVEFLNGKLEIESIINKGTSAYIELKVKNEMLND</sequence>
<dbReference type="PROSITE" id="PS50109">
    <property type="entry name" value="HIS_KIN"/>
    <property type="match status" value="1"/>
</dbReference>
<dbReference type="CDD" id="cd16917">
    <property type="entry name" value="HATPase_UhpB-NarQ-NarX-like"/>
    <property type="match status" value="1"/>
</dbReference>
<name>A0ABY1J8B2_9FLAO</name>
<keyword evidence="6 13" id="KW-0418">Kinase</keyword>
<dbReference type="EMBL" id="FRBX01000006">
    <property type="protein sequence ID" value="SHN10339.1"/>
    <property type="molecule type" value="Genomic_DNA"/>
</dbReference>
<feature type="coiled-coil region" evidence="9">
    <location>
        <begin position="385"/>
        <end position="412"/>
    </location>
</feature>
<keyword evidence="14" id="KW-1185">Reference proteome</keyword>
<dbReference type="PANTHER" id="PTHR24421">
    <property type="entry name" value="NITRATE/NITRITE SENSOR PROTEIN NARX-RELATED"/>
    <property type="match status" value="1"/>
</dbReference>
<dbReference type="InterPro" id="IPR036890">
    <property type="entry name" value="HATPase_C_sf"/>
</dbReference>